<organism evidence="2 3">
    <name type="scientific">Zizania palustris</name>
    <name type="common">Northern wild rice</name>
    <dbReference type="NCBI Taxonomy" id="103762"/>
    <lineage>
        <taxon>Eukaryota</taxon>
        <taxon>Viridiplantae</taxon>
        <taxon>Streptophyta</taxon>
        <taxon>Embryophyta</taxon>
        <taxon>Tracheophyta</taxon>
        <taxon>Spermatophyta</taxon>
        <taxon>Magnoliopsida</taxon>
        <taxon>Liliopsida</taxon>
        <taxon>Poales</taxon>
        <taxon>Poaceae</taxon>
        <taxon>BOP clade</taxon>
        <taxon>Oryzoideae</taxon>
        <taxon>Oryzeae</taxon>
        <taxon>Zizaniinae</taxon>
        <taxon>Zizania</taxon>
    </lineage>
</organism>
<dbReference type="AlphaFoldDB" id="A0A8J5SAG9"/>
<evidence type="ECO:0000313" key="3">
    <source>
        <dbReference type="Proteomes" id="UP000729402"/>
    </source>
</evidence>
<dbReference type="Proteomes" id="UP000729402">
    <property type="component" value="Unassembled WGS sequence"/>
</dbReference>
<reference evidence="2" key="2">
    <citation type="submission" date="2021-02" db="EMBL/GenBank/DDBJ databases">
        <authorList>
            <person name="Kimball J.A."/>
            <person name="Haas M.W."/>
            <person name="Macchietto M."/>
            <person name="Kono T."/>
            <person name="Duquette J."/>
            <person name="Shao M."/>
        </authorList>
    </citation>
    <scope>NUCLEOTIDE SEQUENCE</scope>
    <source>
        <tissue evidence="2">Fresh leaf tissue</tissue>
    </source>
</reference>
<gene>
    <name evidence="2" type="ORF">GUJ93_ZPchr0002g26706</name>
</gene>
<sequence length="131" mass="14138">MDSRQMQVESQERITMEMSSTAERAEYAKNIAKTPADALSAEAICHEDLSTQDNTSRRDAAADRPVSDNEKNAREVSNVHKIHAGVIISSSMIPAHVTSVSGVTVGSIMLGDISLMHISEAGKDYSFQGNT</sequence>
<keyword evidence="3" id="KW-1185">Reference proteome</keyword>
<evidence type="ECO:0000313" key="2">
    <source>
        <dbReference type="EMBL" id="KAG8059530.1"/>
    </source>
</evidence>
<evidence type="ECO:0000256" key="1">
    <source>
        <dbReference type="SAM" id="MobiDB-lite"/>
    </source>
</evidence>
<dbReference type="EMBL" id="JAAALK010000287">
    <property type="protein sequence ID" value="KAG8059530.1"/>
    <property type="molecule type" value="Genomic_DNA"/>
</dbReference>
<comment type="caution">
    <text evidence="2">The sequence shown here is derived from an EMBL/GenBank/DDBJ whole genome shotgun (WGS) entry which is preliminary data.</text>
</comment>
<accession>A0A8J5SAG9</accession>
<reference evidence="2" key="1">
    <citation type="journal article" date="2021" name="bioRxiv">
        <title>Whole Genome Assembly and Annotation of Northern Wild Rice, Zizania palustris L., Supports a Whole Genome Duplication in the Zizania Genus.</title>
        <authorList>
            <person name="Haas M."/>
            <person name="Kono T."/>
            <person name="Macchietto M."/>
            <person name="Millas R."/>
            <person name="McGilp L."/>
            <person name="Shao M."/>
            <person name="Duquette J."/>
            <person name="Hirsch C.N."/>
            <person name="Kimball J."/>
        </authorList>
    </citation>
    <scope>NUCLEOTIDE SEQUENCE</scope>
    <source>
        <tissue evidence="2">Fresh leaf tissue</tissue>
    </source>
</reference>
<proteinExistence type="predicted"/>
<feature type="region of interest" description="Disordered" evidence="1">
    <location>
        <begin position="44"/>
        <end position="77"/>
    </location>
</feature>
<name>A0A8J5SAG9_ZIZPA</name>
<protein>
    <submittedName>
        <fullName evidence="2">Uncharacterized protein</fullName>
    </submittedName>
</protein>